<name>A0AAD5URZ1_9APHY</name>
<evidence type="ECO:0000313" key="3">
    <source>
        <dbReference type="Proteomes" id="UP001212997"/>
    </source>
</evidence>
<organism evidence="2 3">
    <name type="scientific">Meripilus lineatus</name>
    <dbReference type="NCBI Taxonomy" id="2056292"/>
    <lineage>
        <taxon>Eukaryota</taxon>
        <taxon>Fungi</taxon>
        <taxon>Dikarya</taxon>
        <taxon>Basidiomycota</taxon>
        <taxon>Agaricomycotina</taxon>
        <taxon>Agaricomycetes</taxon>
        <taxon>Polyporales</taxon>
        <taxon>Meripilaceae</taxon>
        <taxon>Meripilus</taxon>
    </lineage>
</organism>
<evidence type="ECO:0008006" key="4">
    <source>
        <dbReference type="Google" id="ProtNLM"/>
    </source>
</evidence>
<dbReference type="AlphaFoldDB" id="A0AAD5URZ1"/>
<feature type="region of interest" description="Disordered" evidence="1">
    <location>
        <begin position="399"/>
        <end position="430"/>
    </location>
</feature>
<dbReference type="EMBL" id="JANAWD010000757">
    <property type="protein sequence ID" value="KAJ3476066.1"/>
    <property type="molecule type" value="Genomic_DNA"/>
</dbReference>
<accession>A0AAD5URZ1</accession>
<keyword evidence="3" id="KW-1185">Reference proteome</keyword>
<protein>
    <recommendedName>
        <fullName evidence="4">F-box domain-containing protein</fullName>
    </recommendedName>
</protein>
<dbReference type="Gene3D" id="3.80.10.10">
    <property type="entry name" value="Ribonuclease Inhibitor"/>
    <property type="match status" value="1"/>
</dbReference>
<comment type="caution">
    <text evidence="2">The sequence shown here is derived from an EMBL/GenBank/DDBJ whole genome shotgun (WGS) entry which is preliminary data.</text>
</comment>
<proteinExistence type="predicted"/>
<evidence type="ECO:0000313" key="2">
    <source>
        <dbReference type="EMBL" id="KAJ3476066.1"/>
    </source>
</evidence>
<dbReference type="SUPFAM" id="SSF52047">
    <property type="entry name" value="RNI-like"/>
    <property type="match status" value="1"/>
</dbReference>
<dbReference type="InterPro" id="IPR032675">
    <property type="entry name" value="LRR_dom_sf"/>
</dbReference>
<dbReference type="Proteomes" id="UP001212997">
    <property type="component" value="Unassembled WGS sequence"/>
</dbReference>
<sequence>MSRTFLRTHSQRLPTEVCEKVISFIDEDNRFDQVPYRDRASDKALRICTLVCRSWVARSRIHLFRSVAIESDRARKFMTTVTTFPTLGVYVERLYFSGGHLGTTMPAANKLSKSTGWIYKFFKDVIPLLPNLTFMEYKYLPVLHPRIYACPPELPSLTSLSLHSVAFESLGDFLRLIGCYKHLQALYIRECSWGSSSSHHYYFGQRWSCDLQHLVIKQSEIRDCFDFFHWLTRRHASSFEHLTLKVLAPFSSKEIMQTSLPSVPHHLAMRWATHLKMLSLQFSVDMGSQSDEEDLAIKSMVVSNLFPFVKSCYNLHTIKLRLRFDTHWLLQRLPDIFSSLSSLCRLAIDFRAKFDQVFPEEYLGLWGAMDRVLADSNLLTKLEYVEIRWQIPFGAQKPKWEGDGTSAHENGIGDGDGGKGRESDCVDRESDGLESKVEEQRRWVAYYHRKTPLTRIFPLLSSRGILWCCPITFSPAQVALQIFTDDEILSRKWRPLYRLSLLDVSWYSD</sequence>
<reference evidence="2" key="1">
    <citation type="submission" date="2022-07" db="EMBL/GenBank/DDBJ databases">
        <title>Genome Sequence of Physisporinus lineatus.</title>
        <authorList>
            <person name="Buettner E."/>
        </authorList>
    </citation>
    <scope>NUCLEOTIDE SEQUENCE</scope>
    <source>
        <strain evidence="2">VT162</strain>
    </source>
</reference>
<gene>
    <name evidence="2" type="ORF">NLI96_g11416</name>
</gene>
<evidence type="ECO:0000256" key="1">
    <source>
        <dbReference type="SAM" id="MobiDB-lite"/>
    </source>
</evidence>
<feature type="compositionally biased region" description="Basic and acidic residues" evidence="1">
    <location>
        <begin position="416"/>
        <end position="430"/>
    </location>
</feature>